<keyword evidence="8 12" id="KW-0862">Zinc</keyword>
<feature type="domain" description="FTP" evidence="14">
    <location>
        <begin position="84"/>
        <end position="134"/>
    </location>
</feature>
<keyword evidence="3 13" id="KW-0964">Secreted</keyword>
<proteinExistence type="inferred from homology"/>
<evidence type="ECO:0000256" key="6">
    <source>
        <dbReference type="ARBA" id="ARBA00022729"/>
    </source>
</evidence>
<dbReference type="InterPro" id="IPR027268">
    <property type="entry name" value="Peptidase_M4/M1_CTD_sf"/>
</dbReference>
<evidence type="ECO:0000256" key="5">
    <source>
        <dbReference type="ARBA" id="ARBA00022723"/>
    </source>
</evidence>
<feature type="chain" id="PRO_5040542155" description="Extracellular metalloproteinase" evidence="13">
    <location>
        <begin position="19"/>
        <end position="642"/>
    </location>
</feature>
<evidence type="ECO:0000256" key="13">
    <source>
        <dbReference type="RuleBase" id="RU364017"/>
    </source>
</evidence>
<dbReference type="Pfam" id="PF07504">
    <property type="entry name" value="FTP"/>
    <property type="match status" value="1"/>
</dbReference>
<keyword evidence="10 13" id="KW-0865">Zymogen</keyword>
<evidence type="ECO:0000313" key="16">
    <source>
        <dbReference type="Proteomes" id="UP000829364"/>
    </source>
</evidence>
<comment type="subcellular location">
    <subcellularLocation>
        <location evidence="1 13">Secreted</location>
    </subcellularLocation>
</comment>
<sequence>MKSFLLLSLIGLAISVQAHPRSQEPNESSPSKRGIDLEKFRLPQVSEYTSSSSVKTDSSVASINKRGDYLETAKELVKTIASGAEYRLVNDHYVSSDGIAFVHFKQTLYGIDIDNADFNVNVKDGKILSYGNSFFKGDAPKENLNKDDFSDPVAALKGAINTLDLGIPIQNGKAEAKDDKKHEFTIKGIKGAFSDPNAKLVYFQQQNKKLFLAWRVEIVIKDYWLLTYVDAFNTKTVYGVVNYVDDLATYKVYPWNVNNPAEGQRSSLKDPWNLAASPFTWNGAGKEFFTTTMGNNAVAHANPSGGNDITNLYRPTSPSRMFVYEYSPLESNNEAYRDASITQLFYTVNKYHDLLYILGFDEKAGNFQLNNNGKGGLDKDFVMLDAQDGSSTKNAYFIAPPDGEMARMGIQMWTNSMPARDGSFDTDIVLHEYTHGLSSRLTGGPSNAGCLDGLESSGLNEGWSDFMAIAVRIKATDNRHKDYTIASWAANKPRGIRGYPYSTSNVTNPFLYSDINKRKESHYIGTIWATILYEVIWNLIEKHGITDKDFPEFDSAGVPKDGRYLAMKLIMTGMAIQPCNPGMVAGRDAIIDADKALTQGANQCALWQAFAKRGLGDGAKFAGGLFRTPRPVDSFNVPKGVC</sequence>
<protein>
    <recommendedName>
        <fullName evidence="13">Extracellular metalloproteinase</fullName>
        <ecNumber evidence="13">3.4.24.-</ecNumber>
    </recommendedName>
    <alternativeName>
        <fullName evidence="13">Fungalysin</fullName>
    </alternativeName>
</protein>
<dbReference type="InterPro" id="IPR011096">
    <property type="entry name" value="FTP_domain"/>
</dbReference>
<dbReference type="GO" id="GO:0006508">
    <property type="term" value="P:proteolysis"/>
    <property type="evidence" value="ECO:0007669"/>
    <property type="project" value="UniProtKB-KW"/>
</dbReference>
<dbReference type="CDD" id="cd09596">
    <property type="entry name" value="M36"/>
    <property type="match status" value="1"/>
</dbReference>
<dbReference type="EMBL" id="CP086358">
    <property type="protein sequence ID" value="UNI19444.1"/>
    <property type="molecule type" value="Genomic_DNA"/>
</dbReference>
<evidence type="ECO:0000256" key="2">
    <source>
        <dbReference type="ARBA" id="ARBA00006006"/>
    </source>
</evidence>
<feature type="binding site" evidence="12">
    <location>
        <position position="431"/>
    </location>
    <ligand>
        <name>Zn(2+)</name>
        <dbReference type="ChEBI" id="CHEBI:29105"/>
        <note>catalytic</note>
    </ligand>
</feature>
<evidence type="ECO:0000256" key="8">
    <source>
        <dbReference type="ARBA" id="ARBA00022833"/>
    </source>
</evidence>
<accession>A0A9Q8VC17</accession>
<evidence type="ECO:0000259" key="14">
    <source>
        <dbReference type="Pfam" id="PF07504"/>
    </source>
</evidence>
<feature type="signal peptide" evidence="13">
    <location>
        <begin position="1"/>
        <end position="18"/>
    </location>
</feature>
<comment type="cofactor">
    <cofactor evidence="12">
        <name>Zn(2+)</name>
        <dbReference type="ChEBI" id="CHEBI:29105"/>
    </cofactor>
    <text evidence="12">Binds 1 zinc ion per subunit.</text>
</comment>
<dbReference type="Pfam" id="PF02128">
    <property type="entry name" value="Peptidase_M36"/>
    <property type="match status" value="1"/>
</dbReference>
<dbReference type="Proteomes" id="UP000829364">
    <property type="component" value="Chromosome 5"/>
</dbReference>
<evidence type="ECO:0000256" key="1">
    <source>
        <dbReference type="ARBA" id="ARBA00004613"/>
    </source>
</evidence>
<evidence type="ECO:0000256" key="9">
    <source>
        <dbReference type="ARBA" id="ARBA00023049"/>
    </source>
</evidence>
<dbReference type="SUPFAM" id="SSF55486">
    <property type="entry name" value="Metalloproteases ('zincins'), catalytic domain"/>
    <property type="match status" value="1"/>
</dbReference>
<reference evidence="15" key="1">
    <citation type="submission" date="2021-11" db="EMBL/GenBank/DDBJ databases">
        <title>Purpureocillium_takamizusanense_genome.</title>
        <authorList>
            <person name="Nguyen N.-H."/>
        </authorList>
    </citation>
    <scope>NUCLEOTIDE SEQUENCE</scope>
    <source>
        <strain evidence="15">PT3</strain>
    </source>
</reference>
<keyword evidence="4 13" id="KW-0645">Protease</keyword>
<dbReference type="KEGG" id="ptkz:JDV02_005627"/>
<dbReference type="AlphaFoldDB" id="A0A9Q8VC17"/>
<evidence type="ECO:0000256" key="4">
    <source>
        <dbReference type="ARBA" id="ARBA00022670"/>
    </source>
</evidence>
<keyword evidence="16" id="KW-1185">Reference proteome</keyword>
<dbReference type="Gene3D" id="1.10.390.10">
    <property type="entry name" value="Neutral Protease Domain 2"/>
    <property type="match status" value="1"/>
</dbReference>
<keyword evidence="9 13" id="KW-0482">Metalloprotease</keyword>
<dbReference type="GO" id="GO:0005576">
    <property type="term" value="C:extracellular region"/>
    <property type="evidence" value="ECO:0007669"/>
    <property type="project" value="UniProtKB-SubCell"/>
</dbReference>
<keyword evidence="5 12" id="KW-0479">Metal-binding</keyword>
<dbReference type="GO" id="GO:0004222">
    <property type="term" value="F:metalloendopeptidase activity"/>
    <property type="evidence" value="ECO:0007669"/>
    <property type="project" value="InterPro"/>
</dbReference>
<dbReference type="GO" id="GO:0008270">
    <property type="term" value="F:zinc ion binding"/>
    <property type="evidence" value="ECO:0007669"/>
    <property type="project" value="InterPro"/>
</dbReference>
<dbReference type="InterPro" id="IPR050371">
    <property type="entry name" value="Fungal_virulence_M36"/>
</dbReference>
<feature type="active site" evidence="11">
    <location>
        <position position="432"/>
    </location>
</feature>
<dbReference type="OrthoDB" id="3227768at2759"/>
<dbReference type="RefSeq" id="XP_047842925.1">
    <property type="nucleotide sequence ID" value="XM_047986941.1"/>
</dbReference>
<dbReference type="EC" id="3.4.24.-" evidence="13"/>
<dbReference type="PANTHER" id="PTHR33478">
    <property type="entry name" value="EXTRACELLULAR METALLOPROTEINASE MEP"/>
    <property type="match status" value="1"/>
</dbReference>
<dbReference type="PANTHER" id="PTHR33478:SF1">
    <property type="entry name" value="EXTRACELLULAR METALLOPROTEINASE MEP"/>
    <property type="match status" value="1"/>
</dbReference>
<dbReference type="InterPro" id="IPR001842">
    <property type="entry name" value="Peptidase_M36"/>
</dbReference>
<evidence type="ECO:0000256" key="10">
    <source>
        <dbReference type="ARBA" id="ARBA00023145"/>
    </source>
</evidence>
<evidence type="ECO:0000256" key="12">
    <source>
        <dbReference type="PIRSR" id="PIRSR601842-2"/>
    </source>
</evidence>
<keyword evidence="7 13" id="KW-0378">Hydrolase</keyword>
<evidence type="ECO:0000256" key="11">
    <source>
        <dbReference type="PIRSR" id="PIRSR601842-1"/>
    </source>
</evidence>
<dbReference type="PRINTS" id="PR00999">
    <property type="entry name" value="FUNGALYSIN"/>
</dbReference>
<gene>
    <name evidence="15" type="ORF">JDV02_005627</name>
</gene>
<organism evidence="15 16">
    <name type="scientific">Purpureocillium takamizusanense</name>
    <dbReference type="NCBI Taxonomy" id="2060973"/>
    <lineage>
        <taxon>Eukaryota</taxon>
        <taxon>Fungi</taxon>
        <taxon>Dikarya</taxon>
        <taxon>Ascomycota</taxon>
        <taxon>Pezizomycotina</taxon>
        <taxon>Sordariomycetes</taxon>
        <taxon>Hypocreomycetidae</taxon>
        <taxon>Hypocreales</taxon>
        <taxon>Ophiocordycipitaceae</taxon>
        <taxon>Purpureocillium</taxon>
    </lineage>
</organism>
<feature type="binding site" evidence="12">
    <location>
        <position position="461"/>
    </location>
    <ligand>
        <name>Zn(2+)</name>
        <dbReference type="ChEBI" id="CHEBI:29105"/>
        <note>catalytic</note>
    </ligand>
</feature>
<name>A0A9Q8VC17_9HYPO</name>
<dbReference type="Gene3D" id="3.10.170.10">
    <property type="match status" value="1"/>
</dbReference>
<feature type="binding site" evidence="12">
    <location>
        <position position="435"/>
    </location>
    <ligand>
        <name>Zn(2+)</name>
        <dbReference type="ChEBI" id="CHEBI:29105"/>
        <note>catalytic</note>
    </ligand>
</feature>
<comment type="similarity">
    <text evidence="2 13">Belongs to the peptidase M36 family.</text>
</comment>
<evidence type="ECO:0000256" key="3">
    <source>
        <dbReference type="ARBA" id="ARBA00022525"/>
    </source>
</evidence>
<evidence type="ECO:0000313" key="15">
    <source>
        <dbReference type="EMBL" id="UNI19444.1"/>
    </source>
</evidence>
<evidence type="ECO:0000256" key="7">
    <source>
        <dbReference type="ARBA" id="ARBA00022801"/>
    </source>
</evidence>
<keyword evidence="6 13" id="KW-0732">Signal</keyword>
<dbReference type="GeneID" id="72067576"/>